<evidence type="ECO:0000256" key="5">
    <source>
        <dbReference type="ARBA" id="ARBA00023136"/>
    </source>
</evidence>
<dbReference type="CDD" id="cd17319">
    <property type="entry name" value="MFS_ExuT_GudP_like"/>
    <property type="match status" value="1"/>
</dbReference>
<dbReference type="PANTHER" id="PTHR43791:SF36">
    <property type="entry name" value="TRANSPORTER, PUTATIVE (AFU_ORTHOLOGUE AFUA_6G08340)-RELATED"/>
    <property type="match status" value="1"/>
</dbReference>
<dbReference type="Pfam" id="PF07690">
    <property type="entry name" value="MFS_1"/>
    <property type="match status" value="1"/>
</dbReference>
<dbReference type="KEGG" id="trb:HB776_18050"/>
<organism evidence="8 9">
    <name type="scientific">Tardiphaga robiniae</name>
    <dbReference type="NCBI Taxonomy" id="943830"/>
    <lineage>
        <taxon>Bacteria</taxon>
        <taxon>Pseudomonadati</taxon>
        <taxon>Pseudomonadota</taxon>
        <taxon>Alphaproteobacteria</taxon>
        <taxon>Hyphomicrobiales</taxon>
        <taxon>Nitrobacteraceae</taxon>
        <taxon>Tardiphaga</taxon>
    </lineage>
</organism>
<feature type="transmembrane region" description="Helical" evidence="6">
    <location>
        <begin position="177"/>
        <end position="199"/>
    </location>
</feature>
<proteinExistence type="predicted"/>
<evidence type="ECO:0000313" key="9">
    <source>
        <dbReference type="Proteomes" id="UP000515291"/>
    </source>
</evidence>
<dbReference type="AlphaFoldDB" id="A0A7G6U1L4"/>
<feature type="transmembrane region" description="Helical" evidence="6">
    <location>
        <begin position="280"/>
        <end position="299"/>
    </location>
</feature>
<feature type="transmembrane region" description="Helical" evidence="6">
    <location>
        <begin position="110"/>
        <end position="131"/>
    </location>
</feature>
<dbReference type="InterPro" id="IPR011701">
    <property type="entry name" value="MFS"/>
</dbReference>
<dbReference type="EMBL" id="CP050292">
    <property type="protein sequence ID" value="QND72896.1"/>
    <property type="molecule type" value="Genomic_DNA"/>
</dbReference>
<evidence type="ECO:0000313" key="8">
    <source>
        <dbReference type="EMBL" id="QND72896.1"/>
    </source>
</evidence>
<evidence type="ECO:0000256" key="2">
    <source>
        <dbReference type="ARBA" id="ARBA00022448"/>
    </source>
</evidence>
<feature type="transmembrane region" description="Helical" evidence="6">
    <location>
        <begin position="81"/>
        <end position="104"/>
    </location>
</feature>
<feature type="transmembrane region" description="Helical" evidence="6">
    <location>
        <begin position="47"/>
        <end position="69"/>
    </location>
</feature>
<protein>
    <submittedName>
        <fullName evidence="8">MFS transporter</fullName>
    </submittedName>
</protein>
<keyword evidence="5 6" id="KW-0472">Membrane</keyword>
<feature type="transmembrane region" description="Helical" evidence="6">
    <location>
        <begin position="245"/>
        <end position="268"/>
    </location>
</feature>
<feature type="transmembrane region" description="Helical" evidence="6">
    <location>
        <begin position="365"/>
        <end position="386"/>
    </location>
</feature>
<evidence type="ECO:0000256" key="4">
    <source>
        <dbReference type="ARBA" id="ARBA00022989"/>
    </source>
</evidence>
<dbReference type="FunFam" id="1.20.1250.20:FF:000018">
    <property type="entry name" value="MFS transporter permease"/>
    <property type="match status" value="1"/>
</dbReference>
<reference evidence="9" key="1">
    <citation type="journal article" date="2020" name="Mol. Plant Microbe">
        <title>Rhizobial microsymbionts of the narrowly endemic Oxytropis species growing in Kamchatka are characterized by significant genetic diversity and possess a set of genes that are associated with T3SS and T6SS secretion systems and can affect the development of symbiosis.</title>
        <authorList>
            <person name="Safronova V."/>
            <person name="Guro P."/>
            <person name="Sazanova A."/>
            <person name="Kuznetsova I."/>
            <person name="Belimov A."/>
            <person name="Yakubov V."/>
            <person name="Chirak E."/>
            <person name="Afonin A."/>
            <person name="Gogolev Y."/>
            <person name="Andronov E."/>
            <person name="Tikhonovich I."/>
        </authorList>
    </citation>
    <scope>NUCLEOTIDE SEQUENCE [LARGE SCALE GENOMIC DNA]</scope>
    <source>
        <strain evidence="9">581</strain>
    </source>
</reference>
<dbReference type="SUPFAM" id="SSF103473">
    <property type="entry name" value="MFS general substrate transporter"/>
    <property type="match status" value="1"/>
</dbReference>
<dbReference type="GO" id="GO:0016020">
    <property type="term" value="C:membrane"/>
    <property type="evidence" value="ECO:0007669"/>
    <property type="project" value="UniProtKB-SubCell"/>
</dbReference>
<dbReference type="GO" id="GO:0022857">
    <property type="term" value="F:transmembrane transporter activity"/>
    <property type="evidence" value="ECO:0007669"/>
    <property type="project" value="InterPro"/>
</dbReference>
<gene>
    <name evidence="8" type="ORF">HB776_18050</name>
</gene>
<feature type="transmembrane region" description="Helical" evidence="6">
    <location>
        <begin position="15"/>
        <end position="35"/>
    </location>
</feature>
<evidence type="ECO:0000256" key="3">
    <source>
        <dbReference type="ARBA" id="ARBA00022692"/>
    </source>
</evidence>
<dbReference type="InterPro" id="IPR036259">
    <property type="entry name" value="MFS_trans_sf"/>
</dbReference>
<dbReference type="PROSITE" id="PS50850">
    <property type="entry name" value="MFS"/>
    <property type="match status" value="1"/>
</dbReference>
<feature type="transmembrane region" description="Helical" evidence="6">
    <location>
        <begin position="143"/>
        <end position="162"/>
    </location>
</feature>
<feature type="domain" description="Major facilitator superfamily (MFS) profile" evidence="7">
    <location>
        <begin position="19"/>
        <end position="426"/>
    </location>
</feature>
<sequence length="441" mass="46972">MIPASAIETAVTKKILWRLIPFLGVAYFMCYIDRANIGVAALTMNQAIGLTATTFGLGVGAFFLGYCLFEVPSNLIMQKVGARIWISRIMITWGLLSAGMAFVWNDASFVVMRILLGVAEAGFFPGVIFLLTLWVPASHRGKIIGAFMTFASMSIVIGPPISSNLLRLDGIWGLAGWQWMFVIEGLPTVILGIICLLIVRDRPSDASWLTAEEKRWLNNTLEAEQAQKEAVFKSSVTKTLFNSRVLALGAVYFGIVFGTYAISFWLPLVIKSFGGLDNTQVGYLASIPALCGTLALIVWSRHSDKTGERTWHAASAALLGAIGFVLSGLLLSTPHLAMIALCLASMGCFAAVSVFWTLPTGFLTGANAAAGIGLITALGNLSGYFGPQIIGLIKDGTGSFSSALMVVGAGPLMAAAIILVLGRNKDISDAAEGRFSLKPAE</sequence>
<keyword evidence="3 6" id="KW-0812">Transmembrane</keyword>
<dbReference type="Gene3D" id="1.20.1250.20">
    <property type="entry name" value="MFS general substrate transporter like domains"/>
    <property type="match status" value="2"/>
</dbReference>
<keyword evidence="4 6" id="KW-1133">Transmembrane helix</keyword>
<evidence type="ECO:0000256" key="6">
    <source>
        <dbReference type="SAM" id="Phobius"/>
    </source>
</evidence>
<dbReference type="InterPro" id="IPR020846">
    <property type="entry name" value="MFS_dom"/>
</dbReference>
<keyword evidence="2" id="KW-0813">Transport</keyword>
<feature type="transmembrane region" description="Helical" evidence="6">
    <location>
        <begin position="398"/>
        <end position="421"/>
    </location>
</feature>
<accession>A0A7G6U1L4</accession>
<dbReference type="RefSeq" id="WP_184511793.1">
    <property type="nucleotide sequence ID" value="NZ_CP050292.1"/>
</dbReference>
<evidence type="ECO:0000259" key="7">
    <source>
        <dbReference type="PROSITE" id="PS50850"/>
    </source>
</evidence>
<feature type="transmembrane region" description="Helical" evidence="6">
    <location>
        <begin position="311"/>
        <end position="331"/>
    </location>
</feature>
<dbReference type="Proteomes" id="UP000515291">
    <property type="component" value="Chromosome"/>
</dbReference>
<name>A0A7G6U1L4_9BRAD</name>
<comment type="subcellular location">
    <subcellularLocation>
        <location evidence="1">Membrane</location>
        <topology evidence="1">Multi-pass membrane protein</topology>
    </subcellularLocation>
</comment>
<dbReference type="PANTHER" id="PTHR43791">
    <property type="entry name" value="PERMEASE-RELATED"/>
    <property type="match status" value="1"/>
</dbReference>
<evidence type="ECO:0000256" key="1">
    <source>
        <dbReference type="ARBA" id="ARBA00004141"/>
    </source>
</evidence>
<feature type="transmembrane region" description="Helical" evidence="6">
    <location>
        <begin position="337"/>
        <end position="358"/>
    </location>
</feature>